<accession>Q117H6</accession>
<dbReference type="eggNOG" id="COG0286">
    <property type="taxonomic scope" value="Bacteria"/>
</dbReference>
<evidence type="ECO:0000259" key="1">
    <source>
        <dbReference type="Pfam" id="PF18135"/>
    </source>
</evidence>
<protein>
    <recommendedName>
        <fullName evidence="1">Type ISP restriction-modification enzyme LLaBIII C-terminal specificity domain-containing protein</fullName>
    </recommendedName>
</protein>
<dbReference type="InterPro" id="IPR041635">
    <property type="entry name" value="Type_ISP_LLaBIII_C"/>
</dbReference>
<evidence type="ECO:0000313" key="2">
    <source>
        <dbReference type="EMBL" id="ABG50348.1"/>
    </source>
</evidence>
<feature type="domain" description="Type ISP restriction-modification enzyme LLaBIII C-terminal specificity" evidence="1">
    <location>
        <begin position="10"/>
        <end position="90"/>
    </location>
</feature>
<organism evidence="2">
    <name type="scientific">Trichodesmium erythraeum (strain IMS101)</name>
    <dbReference type="NCBI Taxonomy" id="203124"/>
    <lineage>
        <taxon>Bacteria</taxon>
        <taxon>Bacillati</taxon>
        <taxon>Cyanobacteriota</taxon>
        <taxon>Cyanophyceae</taxon>
        <taxon>Oscillatoriophycideae</taxon>
        <taxon>Oscillatoriales</taxon>
        <taxon>Microcoleaceae</taxon>
        <taxon>Trichodesmium</taxon>
    </lineage>
</organism>
<dbReference type="AlphaFoldDB" id="Q117H6"/>
<reference evidence="2" key="1">
    <citation type="submission" date="2006-06" db="EMBL/GenBank/DDBJ databases">
        <title>Complete sequence of Trichodesmium erythraeum IMS101.</title>
        <authorList>
            <consortium name="US DOE Joint Genome Institute"/>
            <person name="Copeland A."/>
            <person name="Lucas S."/>
            <person name="Lapidus A."/>
            <person name="Barry K."/>
            <person name="Detter J.C."/>
            <person name="Glavina del Rio T."/>
            <person name="Hammon N."/>
            <person name="Israni S."/>
            <person name="Dalin E."/>
            <person name="Tice H."/>
            <person name="Pitluck S."/>
            <person name="Kiss H."/>
            <person name="Munk A.C."/>
            <person name="Brettin T."/>
            <person name="Bruce D."/>
            <person name="Han C."/>
            <person name="Tapia R."/>
            <person name="Gilna P."/>
            <person name="Schmutz J."/>
            <person name="Larimer F."/>
            <person name="Land M."/>
            <person name="Hauser L."/>
            <person name="Kyrpides N."/>
            <person name="Kim E."/>
            <person name="Richardson P."/>
        </authorList>
    </citation>
    <scope>NUCLEOTIDE SEQUENCE [LARGE SCALE GENOMIC DNA]</scope>
    <source>
        <strain evidence="2">IMS101</strain>
    </source>
</reference>
<dbReference type="Pfam" id="PF18135">
    <property type="entry name" value="Type_ISP_C"/>
    <property type="match status" value="1"/>
</dbReference>
<dbReference type="STRING" id="203124.Tery_0961"/>
<sequence>MTRINLPTPDNFPTPKTKFKVDKNNHKIFIDTLTILEKIPKIAWEYCLGNRSALEWVLDQYKEKKSKDKTITEKFDTYCFANYKETVIDLLQKVDNVSVETMKIIQIMET</sequence>
<proteinExistence type="predicted"/>
<dbReference type="KEGG" id="ter:Tery_0961"/>
<dbReference type="HOGENOM" id="CLU_2169968_0_0_3"/>
<name>Q117H6_TRIEI</name>
<dbReference type="EMBL" id="CP000393">
    <property type="protein sequence ID" value="ABG50348.1"/>
    <property type="molecule type" value="Genomic_DNA"/>
</dbReference>
<gene>
    <name evidence="2" type="ordered locus">Tery_0961</name>
</gene>
<dbReference type="OrthoDB" id="9758243at2"/>